<feature type="region of interest" description="Disordered" evidence="3">
    <location>
        <begin position="1"/>
        <end position="83"/>
    </location>
</feature>
<dbReference type="AlphaFoldDB" id="A0A8H5XY38"/>
<reference evidence="5 6" key="1">
    <citation type="submission" date="2020-05" db="EMBL/GenBank/DDBJ databases">
        <title>Identification and distribution of gene clusters putatively required for synthesis of sphingolipid metabolism inhibitors in phylogenetically diverse species of the filamentous fungus Fusarium.</title>
        <authorList>
            <person name="Kim H.-S."/>
            <person name="Busman M."/>
            <person name="Brown D.W."/>
            <person name="Divon H."/>
            <person name="Uhlig S."/>
            <person name="Proctor R.H."/>
        </authorList>
    </citation>
    <scope>NUCLEOTIDE SEQUENCE [LARGE SCALE GENOMIC DNA]</scope>
    <source>
        <strain evidence="5 6">NRRL 66235</strain>
    </source>
</reference>
<keyword evidence="1" id="KW-0479">Metal-binding</keyword>
<dbReference type="SUPFAM" id="SSF57756">
    <property type="entry name" value="Retrovirus zinc finger-like domains"/>
    <property type="match status" value="1"/>
</dbReference>
<comment type="caution">
    <text evidence="5">The sequence shown here is derived from an EMBL/GenBank/DDBJ whole genome shotgun (WGS) entry which is preliminary data.</text>
</comment>
<dbReference type="GO" id="GO:0008270">
    <property type="term" value="F:zinc ion binding"/>
    <property type="evidence" value="ECO:0007669"/>
    <property type="project" value="UniProtKB-KW"/>
</dbReference>
<feature type="compositionally biased region" description="Low complexity" evidence="3">
    <location>
        <begin position="24"/>
        <end position="42"/>
    </location>
</feature>
<dbReference type="EMBL" id="JAAOAN010000641">
    <property type="protein sequence ID" value="KAF5702112.1"/>
    <property type="molecule type" value="Genomic_DNA"/>
</dbReference>
<dbReference type="GO" id="GO:0003676">
    <property type="term" value="F:nucleic acid binding"/>
    <property type="evidence" value="ECO:0007669"/>
    <property type="project" value="InterPro"/>
</dbReference>
<feature type="region of interest" description="Disordered" evidence="3">
    <location>
        <begin position="354"/>
        <end position="381"/>
    </location>
</feature>
<protein>
    <recommendedName>
        <fullName evidence="4">CCHC-type domain-containing protein</fullName>
    </recommendedName>
</protein>
<dbReference type="InterPro" id="IPR001878">
    <property type="entry name" value="Znf_CCHC"/>
</dbReference>
<evidence type="ECO:0000313" key="6">
    <source>
        <dbReference type="Proteomes" id="UP000544331"/>
    </source>
</evidence>
<dbReference type="OrthoDB" id="5099850at2759"/>
<keyword evidence="1" id="KW-0862">Zinc</keyword>
<feature type="compositionally biased region" description="Basic and acidic residues" evidence="3">
    <location>
        <begin position="7"/>
        <end position="22"/>
    </location>
</feature>
<keyword evidence="2" id="KW-0175">Coiled coil</keyword>
<dbReference type="SMART" id="SM00343">
    <property type="entry name" value="ZnF_C2HC"/>
    <property type="match status" value="2"/>
</dbReference>
<organism evidence="5 6">
    <name type="scientific">Fusarium mundagurra</name>
    <dbReference type="NCBI Taxonomy" id="1567541"/>
    <lineage>
        <taxon>Eukaryota</taxon>
        <taxon>Fungi</taxon>
        <taxon>Dikarya</taxon>
        <taxon>Ascomycota</taxon>
        <taxon>Pezizomycotina</taxon>
        <taxon>Sordariomycetes</taxon>
        <taxon>Hypocreomycetidae</taxon>
        <taxon>Hypocreales</taxon>
        <taxon>Nectriaceae</taxon>
        <taxon>Fusarium</taxon>
        <taxon>Fusarium fujikuroi species complex</taxon>
    </lineage>
</organism>
<feature type="compositionally biased region" description="Polar residues" evidence="3">
    <location>
        <begin position="358"/>
        <end position="379"/>
    </location>
</feature>
<evidence type="ECO:0000259" key="4">
    <source>
        <dbReference type="PROSITE" id="PS50158"/>
    </source>
</evidence>
<evidence type="ECO:0000256" key="1">
    <source>
        <dbReference type="PROSITE-ProRule" id="PRU00047"/>
    </source>
</evidence>
<dbReference type="PROSITE" id="PS50158">
    <property type="entry name" value="ZF_CCHC"/>
    <property type="match status" value="1"/>
</dbReference>
<evidence type="ECO:0000256" key="2">
    <source>
        <dbReference type="SAM" id="Coils"/>
    </source>
</evidence>
<dbReference type="Proteomes" id="UP000544331">
    <property type="component" value="Unassembled WGS sequence"/>
</dbReference>
<dbReference type="Gene3D" id="4.10.60.10">
    <property type="entry name" value="Zinc finger, CCHC-type"/>
    <property type="match status" value="1"/>
</dbReference>
<feature type="coiled-coil region" evidence="2">
    <location>
        <begin position="391"/>
        <end position="418"/>
    </location>
</feature>
<accession>A0A8H5XY38</accession>
<dbReference type="InterPro" id="IPR036875">
    <property type="entry name" value="Znf_CCHC_sf"/>
</dbReference>
<feature type="domain" description="CCHC-type" evidence="4">
    <location>
        <begin position="200"/>
        <end position="213"/>
    </location>
</feature>
<gene>
    <name evidence="5" type="ORF">FMUND_13607</name>
</gene>
<name>A0A8H5XY38_9HYPO</name>
<keyword evidence="6" id="KW-1185">Reference proteome</keyword>
<proteinExistence type="predicted"/>
<sequence>MPKKTLRQKELVREGFERREANRQQNQGSGSTQGQQQSQQSGAGHGNMSRDKSRDLTSIGPSLASKHGIHKHKNDSGMSSVNSMERRNWDGEMGLANTSYGHGPQNRIVTSTPTVKLEAETDRPDGNQIITTPQAALDTRQVIPTANASRPDYVAEARRERRRIEYESSLGKPRPNPLLKARGGLQSRVTNVTKVAEVLCAECGSTGHTMKDCITTVTGGIQGCIFCNNRSHVTDNCRQFTRLGLKDRVKVLVTDRAGMPPVFTDSAWWVHLYRFLTAPHTKGQTVPEKFPWRAEFALEIYNGIGKPKTVKEYQSDFDRAKSVSVLPRDWRMQSMNDVFTKFWDKEGRVWPARLDDLPSSTEANTEGTNSGQGTENAEATSREVQRLGEIIIGQAAEIHEWKKKYEELKKENEDLKRRLA</sequence>
<evidence type="ECO:0000313" key="5">
    <source>
        <dbReference type="EMBL" id="KAF5702112.1"/>
    </source>
</evidence>
<keyword evidence="1" id="KW-0863">Zinc-finger</keyword>
<evidence type="ECO:0000256" key="3">
    <source>
        <dbReference type="SAM" id="MobiDB-lite"/>
    </source>
</evidence>